<feature type="compositionally biased region" description="Basic and acidic residues" evidence="1">
    <location>
        <begin position="59"/>
        <end position="71"/>
    </location>
</feature>
<sequence length="179" mass="20223">MSREKIVHVTLGKKAKGKINGLRNVTNSSHEEMLLRRISMEKVNNINYPCDQRREMNFYKSKGGDTNKGKADGQAGGSSNFEQPLVIQKKPKKNINYGISSNVMYSHDYRDTSLHNIPLDFKSDLATGGDMRNIYDTLMSYEPQVHKENDDHVHEYVKVDIGIADGGVNYNGNPFEVVN</sequence>
<name>A0AAV1A046_VICFA</name>
<reference evidence="2 3" key="1">
    <citation type="submission" date="2023-01" db="EMBL/GenBank/DDBJ databases">
        <authorList>
            <person name="Kreplak J."/>
        </authorList>
    </citation>
    <scope>NUCLEOTIDE SEQUENCE [LARGE SCALE GENOMIC DNA]</scope>
</reference>
<dbReference type="AlphaFoldDB" id="A0AAV1A046"/>
<protein>
    <submittedName>
        <fullName evidence="2">Uncharacterized protein</fullName>
    </submittedName>
</protein>
<dbReference type="EMBL" id="OX451738">
    <property type="protein sequence ID" value="CAI8603532.1"/>
    <property type="molecule type" value="Genomic_DNA"/>
</dbReference>
<feature type="region of interest" description="Disordered" evidence="1">
    <location>
        <begin position="59"/>
        <end position="80"/>
    </location>
</feature>
<organism evidence="2 3">
    <name type="scientific">Vicia faba</name>
    <name type="common">Broad bean</name>
    <name type="synonym">Faba vulgaris</name>
    <dbReference type="NCBI Taxonomy" id="3906"/>
    <lineage>
        <taxon>Eukaryota</taxon>
        <taxon>Viridiplantae</taxon>
        <taxon>Streptophyta</taxon>
        <taxon>Embryophyta</taxon>
        <taxon>Tracheophyta</taxon>
        <taxon>Spermatophyta</taxon>
        <taxon>Magnoliopsida</taxon>
        <taxon>eudicotyledons</taxon>
        <taxon>Gunneridae</taxon>
        <taxon>Pentapetalae</taxon>
        <taxon>rosids</taxon>
        <taxon>fabids</taxon>
        <taxon>Fabales</taxon>
        <taxon>Fabaceae</taxon>
        <taxon>Papilionoideae</taxon>
        <taxon>50 kb inversion clade</taxon>
        <taxon>NPAAA clade</taxon>
        <taxon>Hologalegina</taxon>
        <taxon>IRL clade</taxon>
        <taxon>Fabeae</taxon>
        <taxon>Vicia</taxon>
    </lineage>
</organism>
<keyword evidence="3" id="KW-1185">Reference proteome</keyword>
<evidence type="ECO:0000313" key="2">
    <source>
        <dbReference type="EMBL" id="CAI8603532.1"/>
    </source>
</evidence>
<accession>A0AAV1A046</accession>
<evidence type="ECO:0000256" key="1">
    <source>
        <dbReference type="SAM" id="MobiDB-lite"/>
    </source>
</evidence>
<gene>
    <name evidence="2" type="ORF">VFH_III090400</name>
</gene>
<proteinExistence type="predicted"/>
<dbReference type="Proteomes" id="UP001157006">
    <property type="component" value="Chromosome 3"/>
</dbReference>
<evidence type="ECO:0000313" key="3">
    <source>
        <dbReference type="Proteomes" id="UP001157006"/>
    </source>
</evidence>